<evidence type="ECO:0000313" key="4">
    <source>
        <dbReference type="EMBL" id="MFD1195681.1"/>
    </source>
</evidence>
<sequence length="637" mass="67241">MRFSAIAIVTMTFLAAAGLSLVAAGFSVRTIEENSEYGVRLALDENALPWAEVQANGLQVVLTGTAPSEALRFKALSTAGGVVDAARVIDGMDIRDSAGIQAPRFSVEILRNEGGISLIGLVPASIDRDSIMAQLSPMADGGAVTDLLETADYPVPDNWDRALSFGITALESMPRAKISIAADRVAITAMADSAEERRKLEVNLARRVPTGVRLALDISAPRPVITPFNLRFLINDGKARFDACSADTEEAQTRILAAARAAGMEEKGICTIGLGVPSPNWARAAEQAIAALAEIGAGSVTFTDADITLLAEQGTDQALFDRVVGELESRLPDVFALTAVLPAPEVADARGQAEFTAILSEDGKVELRGRIGDDTSRTIMETFAKARFGSEAVQSAVRSDDTLTEDWTVRVLAGLEALSRLTSGQTTVLPDQLTVTGATGNDRASAQIAALLAQKLGEAADYTINVTYDEALDPVAALPTPQDCIRRINAILSTRKINFEPGSDTPDAAAAGIINDIADILKECGELKLEISGHTDSQGRAEMNQRLSEARALAVLNALRARRVLTSSITSVGYGMDQPIADNGSEEGREANRRIEFRLIGIDAAEDQQGTPAQAAADAANGNDNGADGTEKQGKRE</sequence>
<dbReference type="InterPro" id="IPR006665">
    <property type="entry name" value="OmpA-like"/>
</dbReference>
<keyword evidence="5" id="KW-1185">Reference proteome</keyword>
<dbReference type="InterPro" id="IPR036737">
    <property type="entry name" value="OmpA-like_sf"/>
</dbReference>
<dbReference type="Proteomes" id="UP001597151">
    <property type="component" value="Unassembled WGS sequence"/>
</dbReference>
<dbReference type="Gene3D" id="3.30.1330.60">
    <property type="entry name" value="OmpA-like domain"/>
    <property type="match status" value="1"/>
</dbReference>
<dbReference type="CDD" id="cd07185">
    <property type="entry name" value="OmpA_C-like"/>
    <property type="match status" value="1"/>
</dbReference>
<dbReference type="Pfam" id="PF04972">
    <property type="entry name" value="BON"/>
    <property type="match status" value="1"/>
</dbReference>
<organism evidence="4 5">
    <name type="scientific">Seohaeicola saemankumensis</name>
    <dbReference type="NCBI Taxonomy" id="481181"/>
    <lineage>
        <taxon>Bacteria</taxon>
        <taxon>Pseudomonadati</taxon>
        <taxon>Pseudomonadota</taxon>
        <taxon>Alphaproteobacteria</taxon>
        <taxon>Rhodobacterales</taxon>
        <taxon>Roseobacteraceae</taxon>
        <taxon>Seohaeicola</taxon>
    </lineage>
</organism>
<dbReference type="Pfam" id="PF00691">
    <property type="entry name" value="OmpA"/>
    <property type="match status" value="1"/>
</dbReference>
<evidence type="ECO:0000256" key="2">
    <source>
        <dbReference type="SAM" id="MobiDB-lite"/>
    </source>
</evidence>
<proteinExistence type="predicted"/>
<evidence type="ECO:0000259" key="3">
    <source>
        <dbReference type="PROSITE" id="PS51123"/>
    </source>
</evidence>
<feature type="compositionally biased region" description="Low complexity" evidence="2">
    <location>
        <begin position="615"/>
        <end position="628"/>
    </location>
</feature>
<reference evidence="5" key="1">
    <citation type="journal article" date="2019" name="Int. J. Syst. Evol. Microbiol.">
        <title>The Global Catalogue of Microorganisms (GCM) 10K type strain sequencing project: providing services to taxonomists for standard genome sequencing and annotation.</title>
        <authorList>
            <consortium name="The Broad Institute Genomics Platform"/>
            <consortium name="The Broad Institute Genome Sequencing Center for Infectious Disease"/>
            <person name="Wu L."/>
            <person name="Ma J."/>
        </authorList>
    </citation>
    <scope>NUCLEOTIDE SEQUENCE [LARGE SCALE GENOMIC DNA]</scope>
    <source>
        <strain evidence="5">CCUG 55328</strain>
    </source>
</reference>
<protein>
    <submittedName>
        <fullName evidence="4">OmpA family protein</fullName>
    </submittedName>
</protein>
<dbReference type="PROSITE" id="PS51123">
    <property type="entry name" value="OMPA_2"/>
    <property type="match status" value="1"/>
</dbReference>
<feature type="region of interest" description="Disordered" evidence="2">
    <location>
        <begin position="602"/>
        <end position="637"/>
    </location>
</feature>
<feature type="domain" description="OmpA-like" evidence="3">
    <location>
        <begin position="486"/>
        <end position="603"/>
    </location>
</feature>
<dbReference type="Gene3D" id="3.40.1520.20">
    <property type="match status" value="2"/>
</dbReference>
<comment type="caution">
    <text evidence="4">The sequence shown here is derived from an EMBL/GenBank/DDBJ whole genome shotgun (WGS) entry which is preliminary data.</text>
</comment>
<dbReference type="InterPro" id="IPR007055">
    <property type="entry name" value="BON_dom"/>
</dbReference>
<dbReference type="SUPFAM" id="SSF103088">
    <property type="entry name" value="OmpA-like"/>
    <property type="match status" value="1"/>
</dbReference>
<dbReference type="EMBL" id="JBHTKR010000005">
    <property type="protein sequence ID" value="MFD1195681.1"/>
    <property type="molecule type" value="Genomic_DNA"/>
</dbReference>
<dbReference type="PANTHER" id="PTHR30329:SF21">
    <property type="entry name" value="LIPOPROTEIN YIAD-RELATED"/>
    <property type="match status" value="1"/>
</dbReference>
<evidence type="ECO:0000256" key="1">
    <source>
        <dbReference type="PROSITE-ProRule" id="PRU00473"/>
    </source>
</evidence>
<dbReference type="RefSeq" id="WP_380792788.1">
    <property type="nucleotide sequence ID" value="NZ_JBHTKR010000005.1"/>
</dbReference>
<accession>A0ABW3TFM1</accession>
<evidence type="ECO:0000313" key="5">
    <source>
        <dbReference type="Proteomes" id="UP001597151"/>
    </source>
</evidence>
<dbReference type="InterPro" id="IPR050330">
    <property type="entry name" value="Bact_OuterMem_StrucFunc"/>
</dbReference>
<keyword evidence="1" id="KW-0472">Membrane</keyword>
<dbReference type="PANTHER" id="PTHR30329">
    <property type="entry name" value="STATOR ELEMENT OF FLAGELLAR MOTOR COMPLEX"/>
    <property type="match status" value="1"/>
</dbReference>
<gene>
    <name evidence="4" type="ORF">ACFQ3C_13485</name>
</gene>
<name>A0ABW3TFM1_9RHOB</name>